<dbReference type="InterPro" id="IPR012349">
    <property type="entry name" value="Split_barrel_FMN-bd"/>
</dbReference>
<dbReference type="GO" id="GO:0016627">
    <property type="term" value="F:oxidoreductase activity, acting on the CH-CH group of donors"/>
    <property type="evidence" value="ECO:0007669"/>
    <property type="project" value="TreeGrafter"/>
</dbReference>
<keyword evidence="1" id="KW-0560">Oxidoreductase</keyword>
<dbReference type="PANTHER" id="PTHR35176:SF4">
    <property type="entry name" value="PYRIDOXAMINE 5'-PHOSPHATE OXIDASE-RELATED FMN-BINDING"/>
    <property type="match status" value="1"/>
</dbReference>
<gene>
    <name evidence="3" type="ORF">hbim_03569</name>
</gene>
<dbReference type="SUPFAM" id="SSF50475">
    <property type="entry name" value="FMN-binding split barrel"/>
    <property type="match status" value="1"/>
</dbReference>
<dbReference type="GO" id="GO:0005829">
    <property type="term" value="C:cytosol"/>
    <property type="evidence" value="ECO:0007669"/>
    <property type="project" value="TreeGrafter"/>
</dbReference>
<feature type="domain" description="Pyridoxamine 5'-phosphate oxidase N-terminal" evidence="2">
    <location>
        <begin position="23"/>
        <end position="123"/>
    </location>
</feature>
<proteinExistence type="predicted"/>
<dbReference type="Gene3D" id="2.30.110.10">
    <property type="entry name" value="Electron Transport, Fmn-binding Protein, Chain A"/>
    <property type="match status" value="1"/>
</dbReference>
<name>A0AAI8TW53_MYCME</name>
<dbReference type="InterPro" id="IPR011576">
    <property type="entry name" value="Pyridox_Oxase_N"/>
</dbReference>
<dbReference type="Proteomes" id="UP001241092">
    <property type="component" value="Chromosome"/>
</dbReference>
<protein>
    <recommendedName>
        <fullName evidence="2">Pyridoxamine 5'-phosphate oxidase N-terminal domain-containing protein</fullName>
    </recommendedName>
</protein>
<organism evidence="3 4">
    <name type="scientific">Mycolicibacterium mageritense</name>
    <name type="common">Mycobacterium mageritense</name>
    <dbReference type="NCBI Taxonomy" id="53462"/>
    <lineage>
        <taxon>Bacteria</taxon>
        <taxon>Bacillati</taxon>
        <taxon>Actinomycetota</taxon>
        <taxon>Actinomycetes</taxon>
        <taxon>Mycobacteriales</taxon>
        <taxon>Mycobacteriaceae</taxon>
        <taxon>Mycolicibacterium</taxon>
    </lineage>
</organism>
<accession>A0AAI8TW53</accession>
<reference evidence="3" key="1">
    <citation type="submission" date="2023-03" db="EMBL/GenBank/DDBJ databases">
        <title>Draft genome sequence of a Mycolicibacterium mageritense strain H4_3_1 isolated from a hybrid biological-inorganic system reactor.</title>
        <authorList>
            <person name="Feng X."/>
            <person name="Kazama D."/>
            <person name="Sato K."/>
            <person name="Kobayashi H."/>
        </authorList>
    </citation>
    <scope>NUCLEOTIDE SEQUENCE</scope>
    <source>
        <strain evidence="3">H4_3_1</strain>
    </source>
</reference>
<evidence type="ECO:0000313" key="4">
    <source>
        <dbReference type="Proteomes" id="UP001241092"/>
    </source>
</evidence>
<dbReference type="GO" id="GO:0070967">
    <property type="term" value="F:coenzyme F420 binding"/>
    <property type="evidence" value="ECO:0007669"/>
    <property type="project" value="TreeGrafter"/>
</dbReference>
<dbReference type="EMBL" id="AP027452">
    <property type="protein sequence ID" value="BDY29630.1"/>
    <property type="molecule type" value="Genomic_DNA"/>
</dbReference>
<evidence type="ECO:0000259" key="2">
    <source>
        <dbReference type="Pfam" id="PF01243"/>
    </source>
</evidence>
<dbReference type="PANTHER" id="PTHR35176">
    <property type="entry name" value="HEME OXYGENASE HI_0854-RELATED"/>
    <property type="match status" value="1"/>
</dbReference>
<dbReference type="Pfam" id="PF01243">
    <property type="entry name" value="PNPOx_N"/>
    <property type="match status" value="1"/>
</dbReference>
<dbReference type="RefSeq" id="WP_286216259.1">
    <property type="nucleotide sequence ID" value="NZ_AP027452.1"/>
</dbReference>
<dbReference type="InterPro" id="IPR052019">
    <property type="entry name" value="F420H2_bilvrd_red/Heme_oxyg"/>
</dbReference>
<evidence type="ECO:0000256" key="1">
    <source>
        <dbReference type="ARBA" id="ARBA00023002"/>
    </source>
</evidence>
<evidence type="ECO:0000313" key="3">
    <source>
        <dbReference type="EMBL" id="BDY29630.1"/>
    </source>
</evidence>
<dbReference type="AlphaFoldDB" id="A0AAI8TW53"/>
<sequence length="174" mass="18651">MTITGKLDQRFSEATEPTDWDGVAAVLDTAELYWLTTVRADGRPHVTPLVGVWVDDSFVFCTGPAEQKARNLRSGAAVVVTTGTNTWNAGVDVVIEGSAVRVTGAATLTGLADAYRAKYGDDWDCDCNDEVFDPAGTAALVYRVVPDKVLAFAKSPHGQTRFRFPPSGEPGSRL</sequence>